<dbReference type="EMBL" id="CP036264">
    <property type="protein sequence ID" value="QEF96442.1"/>
    <property type="molecule type" value="Genomic_DNA"/>
</dbReference>
<accession>A0A5B9M5W2</accession>
<evidence type="ECO:0000313" key="2">
    <source>
        <dbReference type="Proteomes" id="UP000321353"/>
    </source>
</evidence>
<gene>
    <name evidence="1" type="ORF">Mal15_04700</name>
</gene>
<dbReference type="Proteomes" id="UP000321353">
    <property type="component" value="Chromosome"/>
</dbReference>
<protein>
    <recommendedName>
        <fullName evidence="3">PEP-CTERM protein-sorting domain-containing protein</fullName>
    </recommendedName>
</protein>
<proteinExistence type="predicted"/>
<dbReference type="NCBIfam" id="TIGR02595">
    <property type="entry name" value="PEP_CTERM"/>
    <property type="match status" value="1"/>
</dbReference>
<organism evidence="1 2">
    <name type="scientific">Stieleria maiorica</name>
    <dbReference type="NCBI Taxonomy" id="2795974"/>
    <lineage>
        <taxon>Bacteria</taxon>
        <taxon>Pseudomonadati</taxon>
        <taxon>Planctomycetota</taxon>
        <taxon>Planctomycetia</taxon>
        <taxon>Pirellulales</taxon>
        <taxon>Pirellulaceae</taxon>
        <taxon>Stieleria</taxon>
    </lineage>
</organism>
<dbReference type="InterPro" id="IPR013424">
    <property type="entry name" value="Ice-binding_C"/>
</dbReference>
<reference evidence="1 2" key="1">
    <citation type="submission" date="2019-02" db="EMBL/GenBank/DDBJ databases">
        <title>Planctomycetal bacteria perform biofilm scaping via a novel small molecule.</title>
        <authorList>
            <person name="Jeske O."/>
            <person name="Boedeker C."/>
            <person name="Wiegand S."/>
            <person name="Breitling P."/>
            <person name="Kallscheuer N."/>
            <person name="Jogler M."/>
            <person name="Rohde M."/>
            <person name="Petersen J."/>
            <person name="Medema M.H."/>
            <person name="Surup F."/>
            <person name="Jogler C."/>
        </authorList>
    </citation>
    <scope>NUCLEOTIDE SEQUENCE [LARGE SCALE GENOMIC DNA]</scope>
    <source>
        <strain evidence="1 2">Mal15</strain>
    </source>
</reference>
<name>A0A5B9M5W2_9BACT</name>
<dbReference type="AlphaFoldDB" id="A0A5B9M5W2"/>
<keyword evidence="2" id="KW-1185">Reference proteome</keyword>
<sequence>MPLRQRTPRPVNRSPWRTFTPFIPACLFCLVIGWSQMAQADVIARFEFEGNDYTTETSNPSGFNTGLNLSSSVSNAGVTVSELQFSRNLDPTAALGFAADDYDNALGFSTDENDDRSLEFTNQVVYFDVNVHVGFRLNLQSISFDSLKTRGTNTSGARVTYSLFVNPEGDPAVDGLLGDTDFLTNVAHDHHAPGEAGAESTGEDFSTGRWNTGPIDLNGVQAAAGTNTFALRLYGSEGATSDQDFGIDNLILSGQVTAIPEPATTAVILLSITAASWRRRRSQQA</sequence>
<dbReference type="KEGG" id="smam:Mal15_04700"/>
<evidence type="ECO:0000313" key="1">
    <source>
        <dbReference type="EMBL" id="QEF96442.1"/>
    </source>
</evidence>
<evidence type="ECO:0008006" key="3">
    <source>
        <dbReference type="Google" id="ProtNLM"/>
    </source>
</evidence>